<dbReference type="PROSITE" id="PS50977">
    <property type="entry name" value="HTH_TETR_2"/>
    <property type="match status" value="1"/>
</dbReference>
<evidence type="ECO:0000256" key="2">
    <source>
        <dbReference type="PROSITE-ProRule" id="PRU00335"/>
    </source>
</evidence>
<proteinExistence type="predicted"/>
<dbReference type="InterPro" id="IPR032551">
    <property type="entry name" value="BscR_C"/>
</dbReference>
<comment type="caution">
    <text evidence="4">The sequence shown here is derived from an EMBL/GenBank/DDBJ whole genome shotgun (WGS) entry which is preliminary data.</text>
</comment>
<gene>
    <name evidence="5" type="ORF">DWB62_017965</name>
    <name evidence="4" type="ORF">GNY23_17965</name>
</gene>
<dbReference type="EMBL" id="QTZN02000057">
    <property type="protein sequence ID" value="MVB08908.1"/>
    <property type="molecule type" value="Genomic_DNA"/>
</dbReference>
<dbReference type="EMBL" id="WOTW01000057">
    <property type="protein sequence ID" value="MUP39703.1"/>
    <property type="molecule type" value="Genomic_DNA"/>
</dbReference>
<dbReference type="Gene3D" id="1.10.357.10">
    <property type="entry name" value="Tetracycline Repressor, domain 2"/>
    <property type="match status" value="1"/>
</dbReference>
<dbReference type="Proteomes" id="UP000285951">
    <property type="component" value="Unassembled WGS sequence"/>
</dbReference>
<evidence type="ECO:0000259" key="3">
    <source>
        <dbReference type="PROSITE" id="PS50977"/>
    </source>
</evidence>
<evidence type="ECO:0000313" key="5">
    <source>
        <dbReference type="EMBL" id="MVB08908.1"/>
    </source>
</evidence>
<dbReference type="SUPFAM" id="SSF46689">
    <property type="entry name" value="Homeodomain-like"/>
    <property type="match status" value="1"/>
</dbReference>
<dbReference type="RefSeq" id="WP_156197079.1">
    <property type="nucleotide sequence ID" value="NZ_QTZN02000057.1"/>
</dbReference>
<dbReference type="GO" id="GO:0003677">
    <property type="term" value="F:DNA binding"/>
    <property type="evidence" value="ECO:0007669"/>
    <property type="project" value="UniProtKB-UniRule"/>
</dbReference>
<evidence type="ECO:0000313" key="7">
    <source>
        <dbReference type="Proteomes" id="UP000462449"/>
    </source>
</evidence>
<dbReference type="InterPro" id="IPR009057">
    <property type="entry name" value="Homeodomain-like_sf"/>
</dbReference>
<evidence type="ECO:0000313" key="4">
    <source>
        <dbReference type="EMBL" id="MUP39703.1"/>
    </source>
</evidence>
<feature type="domain" description="HTH tetR-type" evidence="3">
    <location>
        <begin position="1"/>
        <end position="61"/>
    </location>
</feature>
<dbReference type="InterPro" id="IPR001647">
    <property type="entry name" value="HTH_TetR"/>
</dbReference>
<reference evidence="4 7" key="2">
    <citation type="submission" date="2019-12" db="EMBL/GenBank/DDBJ databases">
        <title>Draft genome sequence of Labilibaculum sp. strain 44 isolated from deep waters of Black Sea.</title>
        <authorList>
            <person name="Yadav S."/>
            <person name="Villanueva L."/>
        </authorList>
    </citation>
    <scope>NUCLEOTIDE SEQUENCE [LARGE SCALE GENOMIC DNA]</scope>
    <source>
        <strain evidence="4 7">44</strain>
    </source>
</reference>
<organism evidence="4 7">
    <name type="scientific">Labilibaculum euxinus</name>
    <dbReference type="NCBI Taxonomy" id="2686357"/>
    <lineage>
        <taxon>Bacteria</taxon>
        <taxon>Pseudomonadati</taxon>
        <taxon>Bacteroidota</taxon>
        <taxon>Bacteroidia</taxon>
        <taxon>Marinilabiliales</taxon>
        <taxon>Marinifilaceae</taxon>
        <taxon>Labilibaculum</taxon>
    </lineage>
</organism>
<dbReference type="Pfam" id="PF00440">
    <property type="entry name" value="TetR_N"/>
    <property type="match status" value="1"/>
</dbReference>
<reference evidence="5 6" key="1">
    <citation type="submission" date="2019-11" db="EMBL/GenBank/DDBJ databases">
        <title>Draft genome sequence of Labilibaculum sp. strain SYP isolated from Black Sea.</title>
        <authorList>
            <person name="Yadav S."/>
            <person name="Villanueva L."/>
        </authorList>
    </citation>
    <scope>NUCLEOTIDE SEQUENCE [LARGE SCALE GENOMIC DNA]</scope>
    <source>
        <strain evidence="5 6">44</strain>
    </source>
</reference>
<dbReference type="Pfam" id="PF16295">
    <property type="entry name" value="TetR_C_10"/>
    <property type="match status" value="1"/>
</dbReference>
<dbReference type="Proteomes" id="UP000462449">
    <property type="component" value="Unassembled WGS sequence"/>
</dbReference>
<sequence length="180" mass="20912">MNKKEEILNASLKLFVENGEQATSMKWIATEAKCGIGTMYNYFPSKEYLINQLYLFVKDKKAEFIKYGFDSTMSIKHKFSFCWTRVMLFAFEFPVAYKFLEKYSLSPIITEETRKKGFEPFIPMIQVYESAKEQGIIKNYDTNQMILFTQGAIAGLVNNKKIDINGIQEIVELAWDAVKK</sequence>
<dbReference type="OrthoDB" id="6430772at2"/>
<dbReference type="AlphaFoldDB" id="A0A7M4DAM4"/>
<evidence type="ECO:0000313" key="6">
    <source>
        <dbReference type="Proteomes" id="UP000285951"/>
    </source>
</evidence>
<accession>A0A7M4DAM4</accession>
<protein>
    <submittedName>
        <fullName evidence="4">TetR family transcriptional regulator</fullName>
    </submittedName>
</protein>
<name>A0A7M4DAM4_9BACT</name>
<evidence type="ECO:0000256" key="1">
    <source>
        <dbReference type="ARBA" id="ARBA00023125"/>
    </source>
</evidence>
<dbReference type="PRINTS" id="PR00455">
    <property type="entry name" value="HTHTETR"/>
</dbReference>
<feature type="DNA-binding region" description="H-T-H motif" evidence="2">
    <location>
        <begin position="24"/>
        <end position="43"/>
    </location>
</feature>
<keyword evidence="1 2" id="KW-0238">DNA-binding</keyword>
<keyword evidence="6" id="KW-1185">Reference proteome</keyword>